<accession>A0A6B1YFR7</accession>
<dbReference type="Proteomes" id="UP000644192">
    <property type="component" value="Unassembled WGS sequence"/>
</dbReference>
<dbReference type="EMBL" id="WXZT01000031">
    <property type="protein sequence ID" value="MZZ16709.1"/>
    <property type="molecule type" value="Genomic_DNA"/>
</dbReference>
<gene>
    <name evidence="1" type="ORF">GUL26_31055</name>
</gene>
<dbReference type="AlphaFoldDB" id="A0A6B1YFR7"/>
<reference evidence="1" key="1">
    <citation type="submission" date="2020-01" db="EMBL/GenBank/DDBJ databases">
        <title>Bacteria Cultured from War Wounds Associated with the Conflict in Eastern Ukraine.</title>
        <authorList>
            <person name="Snesrud E."/>
            <person name="Galac M.R."/>
            <person name="Mc Gann P."/>
            <person name="Valentine K."/>
            <person name="Viacheslav K."/>
        </authorList>
    </citation>
    <scope>NUCLEOTIDE SEQUENCE</scope>
    <source>
        <strain evidence="1">VNMU148</strain>
    </source>
</reference>
<protein>
    <submittedName>
        <fullName evidence="1">Uncharacterized protein</fullName>
    </submittedName>
</protein>
<dbReference type="RefSeq" id="WP_023107913.1">
    <property type="nucleotide sequence ID" value="NZ_CP056094.1"/>
</dbReference>
<evidence type="ECO:0000313" key="1">
    <source>
        <dbReference type="EMBL" id="MZZ16709.1"/>
    </source>
</evidence>
<sequence>MAIEINRQSYLSLRSSLELELLDAGIDSPDLLSRLMRHVLAAESATRAESQTVRRAFVTARRNPLLGAIPQHSPGRTNRPYIRKRKP</sequence>
<evidence type="ECO:0000313" key="2">
    <source>
        <dbReference type="Proteomes" id="UP000644192"/>
    </source>
</evidence>
<proteinExistence type="predicted"/>
<organism evidence="1 2">
    <name type="scientific">Pseudomonas aeruginosa</name>
    <dbReference type="NCBI Taxonomy" id="287"/>
    <lineage>
        <taxon>Bacteria</taxon>
        <taxon>Pseudomonadati</taxon>
        <taxon>Pseudomonadota</taxon>
        <taxon>Gammaproteobacteria</taxon>
        <taxon>Pseudomonadales</taxon>
        <taxon>Pseudomonadaceae</taxon>
        <taxon>Pseudomonas</taxon>
    </lineage>
</organism>
<name>A0A6B1YFR7_PSEAI</name>
<comment type="caution">
    <text evidence="1">The sequence shown here is derived from an EMBL/GenBank/DDBJ whole genome shotgun (WGS) entry which is preliminary data.</text>
</comment>